<accession>A0ABW0NP46</accession>
<proteinExistence type="predicted"/>
<organism evidence="1 2">
    <name type="scientific">Lysinimonas soli</name>
    <dbReference type="NCBI Taxonomy" id="1074233"/>
    <lineage>
        <taxon>Bacteria</taxon>
        <taxon>Bacillati</taxon>
        <taxon>Actinomycetota</taxon>
        <taxon>Actinomycetes</taxon>
        <taxon>Micrococcales</taxon>
        <taxon>Microbacteriaceae</taxon>
        <taxon>Lysinimonas</taxon>
    </lineage>
</organism>
<dbReference type="RefSeq" id="WP_386739723.1">
    <property type="nucleotide sequence ID" value="NZ_JBHSMG010000001.1"/>
</dbReference>
<comment type="caution">
    <text evidence="1">The sequence shown here is derived from an EMBL/GenBank/DDBJ whole genome shotgun (WGS) entry which is preliminary data.</text>
</comment>
<dbReference type="Proteomes" id="UP001596039">
    <property type="component" value="Unassembled WGS sequence"/>
</dbReference>
<name>A0ABW0NP46_9MICO</name>
<keyword evidence="2" id="KW-1185">Reference proteome</keyword>
<protein>
    <recommendedName>
        <fullName evidence="3">DUF3846 domain-containing protein</fullName>
    </recommendedName>
</protein>
<evidence type="ECO:0000313" key="1">
    <source>
        <dbReference type="EMBL" id="MFC5502065.1"/>
    </source>
</evidence>
<evidence type="ECO:0000313" key="2">
    <source>
        <dbReference type="Proteomes" id="UP001596039"/>
    </source>
</evidence>
<sequence>MTEVVDEPDPLVLRGFISDEFKQSARKVARALDVDDSWISRIRDPFVVLIDEEGIWLCPEEADATPYVSVGWPIIGKLRDDWGPRGTKGETAVGLVLAIVSLGNLPLIGRSDGTLLCVPILNDSGVVEWRIPVDSVDGMARAAERRRPRTKRGPMLQWVPD</sequence>
<gene>
    <name evidence="1" type="ORF">ACFPJ4_07410</name>
</gene>
<reference evidence="2" key="1">
    <citation type="journal article" date="2019" name="Int. J. Syst. Evol. Microbiol.">
        <title>The Global Catalogue of Microorganisms (GCM) 10K type strain sequencing project: providing services to taxonomists for standard genome sequencing and annotation.</title>
        <authorList>
            <consortium name="The Broad Institute Genomics Platform"/>
            <consortium name="The Broad Institute Genome Sequencing Center for Infectious Disease"/>
            <person name="Wu L."/>
            <person name="Ma J."/>
        </authorList>
    </citation>
    <scope>NUCLEOTIDE SEQUENCE [LARGE SCALE GENOMIC DNA]</scope>
    <source>
        <strain evidence="2">CGMCC 4.6997</strain>
    </source>
</reference>
<dbReference type="EMBL" id="JBHSMG010000001">
    <property type="protein sequence ID" value="MFC5502065.1"/>
    <property type="molecule type" value="Genomic_DNA"/>
</dbReference>
<evidence type="ECO:0008006" key="3">
    <source>
        <dbReference type="Google" id="ProtNLM"/>
    </source>
</evidence>